<evidence type="ECO:0000313" key="1">
    <source>
        <dbReference type="EnsemblMetazoa" id="PPA45276.1"/>
    </source>
</evidence>
<evidence type="ECO:0000313" key="2">
    <source>
        <dbReference type="Proteomes" id="UP000005239"/>
    </source>
</evidence>
<protein>
    <submittedName>
        <fullName evidence="1">Uncharacterized protein</fullName>
    </submittedName>
</protein>
<dbReference type="AlphaFoldDB" id="A0A2A6BC15"/>
<sequence>MSSLALTLVGIGGTKEFTVGLELVGWNWVGIHCTENLNALSVQSMTHEQDWKQQQHGLCTDRLGLIYD</sequence>
<accession>A0A8R1V321</accession>
<name>A0A2A6BC15_PRIPA</name>
<reference evidence="2" key="1">
    <citation type="journal article" date="2008" name="Nat. Genet.">
        <title>The Pristionchus pacificus genome provides a unique perspective on nematode lifestyle and parasitism.</title>
        <authorList>
            <person name="Dieterich C."/>
            <person name="Clifton S.W."/>
            <person name="Schuster L.N."/>
            <person name="Chinwalla A."/>
            <person name="Delehaunty K."/>
            <person name="Dinkelacker I."/>
            <person name="Fulton L."/>
            <person name="Fulton R."/>
            <person name="Godfrey J."/>
            <person name="Minx P."/>
            <person name="Mitreva M."/>
            <person name="Roeseler W."/>
            <person name="Tian H."/>
            <person name="Witte H."/>
            <person name="Yang S.P."/>
            <person name="Wilson R.K."/>
            <person name="Sommer R.J."/>
        </authorList>
    </citation>
    <scope>NUCLEOTIDE SEQUENCE [LARGE SCALE GENOMIC DNA]</scope>
    <source>
        <strain evidence="2">PS312</strain>
    </source>
</reference>
<accession>A0A2A6BC15</accession>
<gene>
    <name evidence="1" type="primary">WBGene00283645</name>
</gene>
<dbReference type="EnsemblMetazoa" id="PPA45276.1">
    <property type="protein sequence ID" value="PPA45276.1"/>
    <property type="gene ID" value="WBGene00283645"/>
</dbReference>
<proteinExistence type="predicted"/>
<dbReference type="Proteomes" id="UP000005239">
    <property type="component" value="Unassembled WGS sequence"/>
</dbReference>
<reference evidence="1" key="2">
    <citation type="submission" date="2022-06" db="UniProtKB">
        <authorList>
            <consortium name="EnsemblMetazoa"/>
        </authorList>
    </citation>
    <scope>IDENTIFICATION</scope>
    <source>
        <strain evidence="1">PS312</strain>
    </source>
</reference>
<organism evidence="1 2">
    <name type="scientific">Pristionchus pacificus</name>
    <name type="common">Parasitic nematode worm</name>
    <dbReference type="NCBI Taxonomy" id="54126"/>
    <lineage>
        <taxon>Eukaryota</taxon>
        <taxon>Metazoa</taxon>
        <taxon>Ecdysozoa</taxon>
        <taxon>Nematoda</taxon>
        <taxon>Chromadorea</taxon>
        <taxon>Rhabditida</taxon>
        <taxon>Rhabditina</taxon>
        <taxon>Diplogasteromorpha</taxon>
        <taxon>Diplogasteroidea</taxon>
        <taxon>Neodiplogasteridae</taxon>
        <taxon>Pristionchus</taxon>
    </lineage>
</organism>
<keyword evidence="2" id="KW-1185">Reference proteome</keyword>